<organism evidence="4 5">
    <name type="scientific">Pararhizobium capsulatum DSM 1112</name>
    <dbReference type="NCBI Taxonomy" id="1121113"/>
    <lineage>
        <taxon>Bacteria</taxon>
        <taxon>Pseudomonadati</taxon>
        <taxon>Pseudomonadota</taxon>
        <taxon>Alphaproteobacteria</taxon>
        <taxon>Hyphomicrobiales</taxon>
        <taxon>Rhizobiaceae</taxon>
        <taxon>Rhizobium/Agrobacterium group</taxon>
        <taxon>Pararhizobium</taxon>
    </lineage>
</organism>
<protein>
    <submittedName>
        <fullName evidence="4">Uncharacterized protein involved in exopolysaccharide biosynthesis</fullName>
    </submittedName>
</protein>
<keyword evidence="3" id="KW-1133">Transmembrane helix</keyword>
<dbReference type="InterPro" id="IPR050445">
    <property type="entry name" value="Bact_polysacc_biosynth/exp"/>
</dbReference>
<feature type="coiled-coil region" evidence="1">
    <location>
        <begin position="616"/>
        <end position="643"/>
    </location>
</feature>
<evidence type="ECO:0000256" key="2">
    <source>
        <dbReference type="SAM" id="MobiDB-lite"/>
    </source>
</evidence>
<evidence type="ECO:0000313" key="4">
    <source>
        <dbReference type="EMBL" id="MDQ0319187.1"/>
    </source>
</evidence>
<evidence type="ECO:0000256" key="3">
    <source>
        <dbReference type="SAM" id="Phobius"/>
    </source>
</evidence>
<dbReference type="PANTHER" id="PTHR32309:SF13">
    <property type="entry name" value="FERRIC ENTEROBACTIN TRANSPORT PROTEIN FEPE"/>
    <property type="match status" value="1"/>
</dbReference>
<keyword evidence="5" id="KW-1185">Reference proteome</keyword>
<comment type="caution">
    <text evidence="4">The sequence shown here is derived from an EMBL/GenBank/DDBJ whole genome shotgun (WGS) entry which is preliminary data.</text>
</comment>
<dbReference type="RefSeq" id="WP_307227861.1">
    <property type="nucleotide sequence ID" value="NZ_JAUSVF010000001.1"/>
</dbReference>
<keyword evidence="3" id="KW-0812">Transmembrane</keyword>
<evidence type="ECO:0000313" key="5">
    <source>
        <dbReference type="Proteomes" id="UP001230207"/>
    </source>
</evidence>
<keyword evidence="1" id="KW-0175">Coiled coil</keyword>
<keyword evidence="3" id="KW-0472">Membrane</keyword>
<sequence>MDELAVERAVSDRPKIAVAVDKRPPLSKETAPAADTSTSGLFKRLTNGFWAAPPHAAAETNANPDRPLIDIALIAGSVWQVRYVVRATTVLGAVGGIMLAMSTSPAFIAQSKLYIDPREVRLTDSDLSKESFSTEAILALVDSQTQVLRSPAVLAKVAIDLGLERDGEFGTSAGSGGGFLDGVKVIREVLSPPGKPVANTAAEAAVDPRVVDNLAEAITVFRDPKTFIVTVEVKSHDAAKSARIANSVVATFLDEEQSAQSSFYQRTTEALDSRLAELRRSLDEAENAVEKYKADHDIIGANGELIADKQLLALSDQVAVVRSRISDARAKAEIVSRVDADAVLTGSFPEEIISATISELRKQYSAARAQLGALDASLGPRHPQRLAAAQALDVARSEVGNELRRIAASNRTELERAQKAEQDLLRQLAVQKTQQVSAAGSFIELREMERKAAATRALYESFLKRASETGEEEKLTAKNIRVISPAQPPLASSGTSRKTIVIIGVVLGFLAGIGLGVLLGILRSLRLMLATPSEDETIQAKAPILPPDGGDNDRGHRSVPRQEPEYTGVRREAVPSQQYADASAAALSVLVSRGLPAQLPDEHDQEVGYPEFDPDVAHLQEELRALRSRVEEYSRYKTALRRQG</sequence>
<dbReference type="PANTHER" id="PTHR32309">
    <property type="entry name" value="TYROSINE-PROTEIN KINASE"/>
    <property type="match status" value="1"/>
</dbReference>
<accession>A0ABU0BMJ7</accession>
<feature type="transmembrane region" description="Helical" evidence="3">
    <location>
        <begin position="500"/>
        <end position="522"/>
    </location>
</feature>
<gene>
    <name evidence="4" type="ORF">QO002_001325</name>
</gene>
<feature type="compositionally biased region" description="Basic and acidic residues" evidence="2">
    <location>
        <begin position="551"/>
        <end position="571"/>
    </location>
</feature>
<dbReference type="Proteomes" id="UP001230207">
    <property type="component" value="Unassembled WGS sequence"/>
</dbReference>
<feature type="coiled-coil region" evidence="1">
    <location>
        <begin position="268"/>
        <end position="302"/>
    </location>
</feature>
<feature type="region of interest" description="Disordered" evidence="2">
    <location>
        <begin position="536"/>
        <end position="571"/>
    </location>
</feature>
<name>A0ABU0BMJ7_9HYPH</name>
<dbReference type="EMBL" id="JAUSVF010000001">
    <property type="protein sequence ID" value="MDQ0319187.1"/>
    <property type="molecule type" value="Genomic_DNA"/>
</dbReference>
<evidence type="ECO:0000256" key="1">
    <source>
        <dbReference type="SAM" id="Coils"/>
    </source>
</evidence>
<proteinExistence type="predicted"/>
<reference evidence="4 5" key="1">
    <citation type="submission" date="2023-07" db="EMBL/GenBank/DDBJ databases">
        <title>Genomic Encyclopedia of Type Strains, Phase IV (KMG-IV): sequencing the most valuable type-strain genomes for metagenomic binning, comparative biology and taxonomic classification.</title>
        <authorList>
            <person name="Goeker M."/>
        </authorList>
    </citation>
    <scope>NUCLEOTIDE SEQUENCE [LARGE SCALE GENOMIC DNA]</scope>
    <source>
        <strain evidence="4 5">DSM 1112</strain>
    </source>
</reference>